<dbReference type="Pfam" id="PF02931">
    <property type="entry name" value="Neur_chan_LBD"/>
    <property type="match status" value="1"/>
</dbReference>
<keyword evidence="6 11" id="KW-0732">Signal</keyword>
<feature type="transmembrane region" description="Helical" evidence="11">
    <location>
        <begin position="578"/>
        <end position="596"/>
    </location>
</feature>
<evidence type="ECO:0000256" key="5">
    <source>
        <dbReference type="ARBA" id="ARBA00022692"/>
    </source>
</evidence>
<evidence type="ECO:0000256" key="11">
    <source>
        <dbReference type="RuleBase" id="RU000687"/>
    </source>
</evidence>
<dbReference type="EMBL" id="JPKZ01000850">
    <property type="protein sequence ID" value="KHN85169.1"/>
    <property type="molecule type" value="Genomic_DNA"/>
</dbReference>
<dbReference type="CDD" id="cd18987">
    <property type="entry name" value="LGIC_ECD_anion"/>
    <property type="match status" value="1"/>
</dbReference>
<dbReference type="SUPFAM" id="SSF90112">
    <property type="entry name" value="Neurotransmitter-gated ion-channel transmembrane pore"/>
    <property type="match status" value="1"/>
</dbReference>
<dbReference type="PRINTS" id="PR00253">
    <property type="entry name" value="GABAARECEPTR"/>
</dbReference>
<dbReference type="InterPro" id="IPR036734">
    <property type="entry name" value="Neur_chan_lig-bd_sf"/>
</dbReference>
<evidence type="ECO:0000256" key="1">
    <source>
        <dbReference type="ARBA" id="ARBA00004141"/>
    </source>
</evidence>
<evidence type="ECO:0000259" key="13">
    <source>
        <dbReference type="Pfam" id="PF02932"/>
    </source>
</evidence>
<dbReference type="OMA" id="YFTWRSS"/>
<name>A0A0B2VUT1_TOXCA</name>
<evidence type="ECO:0000256" key="3">
    <source>
        <dbReference type="ARBA" id="ARBA00022448"/>
    </source>
</evidence>
<dbReference type="STRING" id="6265.A0A0B2VUT1"/>
<dbReference type="InterPro" id="IPR006029">
    <property type="entry name" value="Neurotrans-gated_channel_TM"/>
</dbReference>
<keyword evidence="15" id="KW-1185">Reference proteome</keyword>
<dbReference type="PRINTS" id="PR00252">
    <property type="entry name" value="NRIONCHANNEL"/>
</dbReference>
<dbReference type="GO" id="GO:0005230">
    <property type="term" value="F:extracellular ligand-gated monoatomic ion channel activity"/>
    <property type="evidence" value="ECO:0007669"/>
    <property type="project" value="InterPro"/>
</dbReference>
<keyword evidence="4" id="KW-1003">Cell membrane</keyword>
<evidence type="ECO:0000259" key="12">
    <source>
        <dbReference type="Pfam" id="PF02931"/>
    </source>
</evidence>
<dbReference type="CDD" id="cd19049">
    <property type="entry name" value="LGIC_TM_anion"/>
    <property type="match status" value="1"/>
</dbReference>
<keyword evidence="14" id="KW-0675">Receptor</keyword>
<dbReference type="PANTHER" id="PTHR18945">
    <property type="entry name" value="NEUROTRANSMITTER GATED ION CHANNEL"/>
    <property type="match status" value="1"/>
</dbReference>
<dbReference type="PROSITE" id="PS00236">
    <property type="entry name" value="NEUROTR_ION_CHANNEL"/>
    <property type="match status" value="1"/>
</dbReference>
<feature type="transmembrane region" description="Helical" evidence="11">
    <location>
        <begin position="421"/>
        <end position="445"/>
    </location>
</feature>
<comment type="subcellular location">
    <subcellularLocation>
        <location evidence="2">Cell membrane</location>
    </subcellularLocation>
    <subcellularLocation>
        <location evidence="1">Membrane</location>
        <topology evidence="1">Multi-pass membrane protein</topology>
    </subcellularLocation>
</comment>
<dbReference type="InterPro" id="IPR038050">
    <property type="entry name" value="Neuro_actylchol_rec"/>
</dbReference>
<dbReference type="Pfam" id="PF02932">
    <property type="entry name" value="Neur_chan_memb"/>
    <property type="match status" value="1"/>
</dbReference>
<evidence type="ECO:0000313" key="15">
    <source>
        <dbReference type="Proteomes" id="UP000031036"/>
    </source>
</evidence>
<evidence type="ECO:0000313" key="14">
    <source>
        <dbReference type="EMBL" id="KHN85169.1"/>
    </source>
</evidence>
<gene>
    <name evidence="14" type="primary">ggr-1</name>
    <name evidence="14" type="ORF">Tcan_08476</name>
</gene>
<dbReference type="Gene3D" id="1.20.58.390">
    <property type="entry name" value="Neurotransmitter-gated ion-channel transmembrane domain"/>
    <property type="match status" value="1"/>
</dbReference>
<sequence>MILRILFVLLMRLCACDTQSALHGDIKSTLVADHSKRTHDSGHYSQHDATITQILTAMEKGMHVEEQLQSYTAEFARSTQSHRPFNQEYPAEQSSSESGQRRNQFSTTKFDENFKTHSLCESWNSGKQTDNLEWSESADRLLRVIGNGVVKNGYNMFMAPGQTEGKSTNVSVAVYIESMSSFKAQTMDFEVDMYLALGWYDRRLAHNCTHPILVAHKFIADRLWHPDLYFVNSKFAYLQEVTTPNFMVIVYPDGLIFKSMRIDVTLSCMMDLKRFPLDKQECPLVIQSYAYVENILNLTWHDDPPNFPIGSNSEIKLNDMVITSKRFEKCSGPYPMFRGSGNWSCIRALIVMKRLVLFHIIQTYIPTGMLVSISWMSFWLDPRASPARITLTITSLLTLTTMSNGARQDLPQVSYIKALDIWLTFSQALIFLVLLEYSFVSYYITKRDYDCVHYRTFRTSDSFINNIDQSKEDVRLRKGEETLLDSVPITRKLQVTSPIVVRRFSSDNGHARHHVNSNNYAMTSGLARCMQNTAALMSATPHVGGALFSKFDTTKPCQKCASANEFTARRIDKYSRSVFPTVFLIFSVSYWLYYSWYTRED</sequence>
<keyword evidence="5 11" id="KW-0812">Transmembrane</keyword>
<dbReference type="InterPro" id="IPR006028">
    <property type="entry name" value="GABAA/Glycine_rcpt"/>
</dbReference>
<feature type="transmembrane region" description="Helical" evidence="11">
    <location>
        <begin position="355"/>
        <end position="380"/>
    </location>
</feature>
<dbReference type="Proteomes" id="UP000031036">
    <property type="component" value="Unassembled WGS sequence"/>
</dbReference>
<dbReference type="NCBIfam" id="TIGR00860">
    <property type="entry name" value="LIC"/>
    <property type="match status" value="1"/>
</dbReference>
<feature type="domain" description="Neurotransmitter-gated ion-channel transmembrane" evidence="13">
    <location>
        <begin position="363"/>
        <end position="591"/>
    </location>
</feature>
<evidence type="ECO:0000256" key="8">
    <source>
        <dbReference type="ARBA" id="ARBA00023065"/>
    </source>
</evidence>
<evidence type="ECO:0000256" key="9">
    <source>
        <dbReference type="ARBA" id="ARBA00023136"/>
    </source>
</evidence>
<keyword evidence="10 11" id="KW-0407">Ion channel</keyword>
<evidence type="ECO:0000256" key="7">
    <source>
        <dbReference type="ARBA" id="ARBA00022989"/>
    </source>
</evidence>
<dbReference type="GO" id="GO:0004888">
    <property type="term" value="F:transmembrane signaling receptor activity"/>
    <property type="evidence" value="ECO:0007669"/>
    <property type="project" value="InterPro"/>
</dbReference>
<keyword evidence="7 11" id="KW-1133">Transmembrane helix</keyword>
<evidence type="ECO:0000256" key="10">
    <source>
        <dbReference type="ARBA" id="ARBA00023303"/>
    </source>
</evidence>
<evidence type="ECO:0000256" key="4">
    <source>
        <dbReference type="ARBA" id="ARBA00022475"/>
    </source>
</evidence>
<proteinExistence type="inferred from homology"/>
<evidence type="ECO:0000256" key="2">
    <source>
        <dbReference type="ARBA" id="ARBA00004236"/>
    </source>
</evidence>
<comment type="caution">
    <text evidence="14">The sequence shown here is derived from an EMBL/GenBank/DDBJ whole genome shotgun (WGS) entry which is preliminary data.</text>
</comment>
<dbReference type="GO" id="GO:0005886">
    <property type="term" value="C:plasma membrane"/>
    <property type="evidence" value="ECO:0007669"/>
    <property type="project" value="UniProtKB-SubCell"/>
</dbReference>
<feature type="domain" description="Neurotransmitter-gated ion-channel ligand-binding" evidence="12">
    <location>
        <begin position="152"/>
        <end position="324"/>
    </location>
</feature>
<dbReference type="InterPro" id="IPR018000">
    <property type="entry name" value="Neurotransmitter_ion_chnl_CS"/>
</dbReference>
<dbReference type="SUPFAM" id="SSF63712">
    <property type="entry name" value="Nicotinic receptor ligand binding domain-like"/>
    <property type="match status" value="1"/>
</dbReference>
<dbReference type="OrthoDB" id="442503at2759"/>
<dbReference type="InterPro" id="IPR006202">
    <property type="entry name" value="Neur_chan_lig-bd"/>
</dbReference>
<dbReference type="AlphaFoldDB" id="A0A0B2VUT1"/>
<keyword evidence="8 11" id="KW-0406">Ion transport</keyword>
<feature type="chain" id="PRO_5022268982" evidence="11">
    <location>
        <begin position="19"/>
        <end position="601"/>
    </location>
</feature>
<feature type="signal peptide" evidence="11">
    <location>
        <begin position="1"/>
        <end position="18"/>
    </location>
</feature>
<protein>
    <submittedName>
        <fullName evidence="14">Glycine receptor subunit beta-type 4</fullName>
    </submittedName>
</protein>
<organism evidence="14 15">
    <name type="scientific">Toxocara canis</name>
    <name type="common">Canine roundworm</name>
    <dbReference type="NCBI Taxonomy" id="6265"/>
    <lineage>
        <taxon>Eukaryota</taxon>
        <taxon>Metazoa</taxon>
        <taxon>Ecdysozoa</taxon>
        <taxon>Nematoda</taxon>
        <taxon>Chromadorea</taxon>
        <taxon>Rhabditida</taxon>
        <taxon>Spirurina</taxon>
        <taxon>Ascaridomorpha</taxon>
        <taxon>Ascaridoidea</taxon>
        <taxon>Toxocaridae</taxon>
        <taxon>Toxocara</taxon>
    </lineage>
</organism>
<dbReference type="Gene3D" id="2.70.170.10">
    <property type="entry name" value="Neurotransmitter-gated ion-channel ligand-binding domain"/>
    <property type="match status" value="1"/>
</dbReference>
<reference evidence="14 15" key="1">
    <citation type="submission" date="2014-11" db="EMBL/GenBank/DDBJ databases">
        <title>Genetic blueprint of the zoonotic pathogen Toxocara canis.</title>
        <authorList>
            <person name="Zhu X.-Q."/>
            <person name="Korhonen P.K."/>
            <person name="Cai H."/>
            <person name="Young N.D."/>
            <person name="Nejsum P."/>
            <person name="von Samson-Himmelstjerna G."/>
            <person name="Boag P.R."/>
            <person name="Tan P."/>
            <person name="Li Q."/>
            <person name="Min J."/>
            <person name="Yang Y."/>
            <person name="Wang X."/>
            <person name="Fang X."/>
            <person name="Hall R.S."/>
            <person name="Hofmann A."/>
            <person name="Sternberg P.W."/>
            <person name="Jex A.R."/>
            <person name="Gasser R.B."/>
        </authorList>
    </citation>
    <scope>NUCLEOTIDE SEQUENCE [LARGE SCALE GENOMIC DNA]</scope>
    <source>
        <strain evidence="14">PN_DK_2014</strain>
    </source>
</reference>
<dbReference type="InterPro" id="IPR036719">
    <property type="entry name" value="Neuro-gated_channel_TM_sf"/>
</dbReference>
<keyword evidence="9 11" id="KW-0472">Membrane</keyword>
<accession>A0A0B2VUT1</accession>
<keyword evidence="3 11" id="KW-0813">Transport</keyword>
<evidence type="ECO:0000256" key="6">
    <source>
        <dbReference type="ARBA" id="ARBA00022729"/>
    </source>
</evidence>
<comment type="similarity">
    <text evidence="11">Belongs to the ligand-gated ion channel (TC 1.A.9) family.</text>
</comment>
<dbReference type="InterPro" id="IPR006201">
    <property type="entry name" value="Neur_channel"/>
</dbReference>
<feature type="transmembrane region" description="Helical" evidence="11">
    <location>
        <begin position="387"/>
        <end position="406"/>
    </location>
</feature>